<dbReference type="AlphaFoldDB" id="A0A1H1W9W9"/>
<gene>
    <name evidence="2" type="ORF">SAMN04488543_2685</name>
</gene>
<keyword evidence="3" id="KW-1185">Reference proteome</keyword>
<dbReference type="InterPro" id="IPR036594">
    <property type="entry name" value="Meth_synthase_dom"/>
</dbReference>
<dbReference type="STRING" id="546871.SAMN04488543_2685"/>
<dbReference type="Proteomes" id="UP000199092">
    <property type="component" value="Chromosome I"/>
</dbReference>
<sequence length="215" mass="22686">MAPTASLQQPDACAEVLNSCRRLDGWGLRQLLDRSRDERGLDRTVAEVLLPALRHIGERWASGEIGVAHEHLFSSTAERWLHAQLRPVAPATRAPLALLACGPGETHAVALNALETLLNHRGWATDHLGASTPASSLRTAVRVTRPAAVVVVAHLPQNRPGTVRALAGVGDLVAPADLFYAGGAFVTDADREGVPGTYLGADLVAAADHVAGRHP</sequence>
<dbReference type="SUPFAM" id="SSF52242">
    <property type="entry name" value="Cobalamin (vitamin B12)-binding domain"/>
    <property type="match status" value="1"/>
</dbReference>
<evidence type="ECO:0000259" key="1">
    <source>
        <dbReference type="Pfam" id="PF02607"/>
    </source>
</evidence>
<name>A0A1H1W9W9_9ACTN</name>
<proteinExistence type="predicted"/>
<evidence type="ECO:0000313" key="3">
    <source>
        <dbReference type="Proteomes" id="UP000199092"/>
    </source>
</evidence>
<reference evidence="2 3" key="1">
    <citation type="submission" date="2016-10" db="EMBL/GenBank/DDBJ databases">
        <authorList>
            <person name="de Groot N.N."/>
        </authorList>
    </citation>
    <scope>NUCLEOTIDE SEQUENCE [LARGE SCALE GENOMIC DNA]</scope>
    <source>
        <strain evidence="2 3">DSM 21741</strain>
    </source>
</reference>
<dbReference type="GO" id="GO:0031419">
    <property type="term" value="F:cobalamin binding"/>
    <property type="evidence" value="ECO:0007669"/>
    <property type="project" value="InterPro"/>
</dbReference>
<dbReference type="InterPro" id="IPR036724">
    <property type="entry name" value="Cobalamin-bd_sf"/>
</dbReference>
<dbReference type="InterPro" id="IPR003759">
    <property type="entry name" value="Cbl-bd_cap"/>
</dbReference>
<feature type="domain" description="B12-binding N-terminal" evidence="1">
    <location>
        <begin position="15"/>
        <end position="81"/>
    </location>
</feature>
<organism evidence="2 3">
    <name type="scientific">Friedmanniella luteola</name>
    <dbReference type="NCBI Taxonomy" id="546871"/>
    <lineage>
        <taxon>Bacteria</taxon>
        <taxon>Bacillati</taxon>
        <taxon>Actinomycetota</taxon>
        <taxon>Actinomycetes</taxon>
        <taxon>Propionibacteriales</taxon>
        <taxon>Nocardioidaceae</taxon>
        <taxon>Friedmanniella</taxon>
    </lineage>
</organism>
<protein>
    <submittedName>
        <fullName evidence="2">Methanogenic corrinoid protein MtbC1</fullName>
    </submittedName>
</protein>
<evidence type="ECO:0000313" key="2">
    <source>
        <dbReference type="EMBL" id="SDS93845.1"/>
    </source>
</evidence>
<dbReference type="Gene3D" id="1.10.1240.10">
    <property type="entry name" value="Methionine synthase domain"/>
    <property type="match status" value="1"/>
</dbReference>
<accession>A0A1H1W9W9</accession>
<dbReference type="EMBL" id="LT629749">
    <property type="protein sequence ID" value="SDS93845.1"/>
    <property type="molecule type" value="Genomic_DNA"/>
</dbReference>
<dbReference type="GO" id="GO:0046872">
    <property type="term" value="F:metal ion binding"/>
    <property type="evidence" value="ECO:0007669"/>
    <property type="project" value="InterPro"/>
</dbReference>
<dbReference type="Pfam" id="PF02607">
    <property type="entry name" value="B12-binding_2"/>
    <property type="match status" value="1"/>
</dbReference>
<dbReference type="Gene3D" id="3.40.50.280">
    <property type="entry name" value="Cobalamin-binding domain"/>
    <property type="match status" value="1"/>
</dbReference>
<dbReference type="RefSeq" id="WP_172826071.1">
    <property type="nucleotide sequence ID" value="NZ_LT629749.1"/>
</dbReference>